<evidence type="ECO:0008006" key="3">
    <source>
        <dbReference type="Google" id="ProtNLM"/>
    </source>
</evidence>
<dbReference type="InterPro" id="IPR038765">
    <property type="entry name" value="Papain-like_cys_pep_sf"/>
</dbReference>
<gene>
    <name evidence="1" type="ORF">PAXINDRAFT_16181</name>
</gene>
<dbReference type="EMBL" id="KN819394">
    <property type="protein sequence ID" value="KIJ10844.1"/>
    <property type="molecule type" value="Genomic_DNA"/>
</dbReference>
<reference evidence="1 2" key="1">
    <citation type="submission" date="2014-06" db="EMBL/GenBank/DDBJ databases">
        <authorList>
            <consortium name="DOE Joint Genome Institute"/>
            <person name="Kuo A."/>
            <person name="Kohler A."/>
            <person name="Nagy L.G."/>
            <person name="Floudas D."/>
            <person name="Copeland A."/>
            <person name="Barry K.W."/>
            <person name="Cichocki N."/>
            <person name="Veneault-Fourrey C."/>
            <person name="LaButti K."/>
            <person name="Lindquist E.A."/>
            <person name="Lipzen A."/>
            <person name="Lundell T."/>
            <person name="Morin E."/>
            <person name="Murat C."/>
            <person name="Sun H."/>
            <person name="Tunlid A."/>
            <person name="Henrissat B."/>
            <person name="Grigoriev I.V."/>
            <person name="Hibbett D.S."/>
            <person name="Martin F."/>
            <person name="Nordberg H.P."/>
            <person name="Cantor M.N."/>
            <person name="Hua S.X."/>
        </authorList>
    </citation>
    <scope>NUCLEOTIDE SEQUENCE [LARGE SCALE GENOMIC DNA]</scope>
    <source>
        <strain evidence="1 2">ATCC 200175</strain>
    </source>
</reference>
<evidence type="ECO:0000313" key="1">
    <source>
        <dbReference type="EMBL" id="KIJ10844.1"/>
    </source>
</evidence>
<dbReference type="HOGENOM" id="CLU_192616_0_0_1"/>
<dbReference type="Gene3D" id="3.40.395.10">
    <property type="entry name" value="Adenoviral Proteinase, Chain A"/>
    <property type="match status" value="1"/>
</dbReference>
<name>A0A0C9SRZ6_PAXIN</name>
<dbReference type="AlphaFoldDB" id="A0A0C9SRZ6"/>
<organism evidence="1 2">
    <name type="scientific">Paxillus involutus ATCC 200175</name>
    <dbReference type="NCBI Taxonomy" id="664439"/>
    <lineage>
        <taxon>Eukaryota</taxon>
        <taxon>Fungi</taxon>
        <taxon>Dikarya</taxon>
        <taxon>Basidiomycota</taxon>
        <taxon>Agaricomycotina</taxon>
        <taxon>Agaricomycetes</taxon>
        <taxon>Agaricomycetidae</taxon>
        <taxon>Boletales</taxon>
        <taxon>Paxilineae</taxon>
        <taxon>Paxillaceae</taxon>
        <taxon>Paxillus</taxon>
    </lineage>
</organism>
<proteinExistence type="predicted"/>
<protein>
    <recommendedName>
        <fullName evidence="3">Ubiquitin-like protease family profile domain-containing protein</fullName>
    </recommendedName>
</protein>
<accession>A0A0C9SRZ6</accession>
<reference evidence="2" key="2">
    <citation type="submission" date="2015-01" db="EMBL/GenBank/DDBJ databases">
        <title>Evolutionary Origins and Diversification of the Mycorrhizal Mutualists.</title>
        <authorList>
            <consortium name="DOE Joint Genome Institute"/>
            <consortium name="Mycorrhizal Genomics Consortium"/>
            <person name="Kohler A."/>
            <person name="Kuo A."/>
            <person name="Nagy L.G."/>
            <person name="Floudas D."/>
            <person name="Copeland A."/>
            <person name="Barry K.W."/>
            <person name="Cichocki N."/>
            <person name="Veneault-Fourrey C."/>
            <person name="LaButti K."/>
            <person name="Lindquist E.A."/>
            <person name="Lipzen A."/>
            <person name="Lundell T."/>
            <person name="Morin E."/>
            <person name="Murat C."/>
            <person name="Riley R."/>
            <person name="Ohm R."/>
            <person name="Sun H."/>
            <person name="Tunlid A."/>
            <person name="Henrissat B."/>
            <person name="Grigoriev I.V."/>
            <person name="Hibbett D.S."/>
            <person name="Martin F."/>
        </authorList>
    </citation>
    <scope>NUCLEOTIDE SEQUENCE [LARGE SCALE GENOMIC DNA]</scope>
    <source>
        <strain evidence="2">ATCC 200175</strain>
    </source>
</reference>
<sequence>MDLTHSLSIILRLAEQTPWKNDIKDIIKLILCLSIITSKKYVIPHRDIGNWTAHPVQLTATQTNSSDCGLWVLAQIAVVLQGYDTTGLQEKDMALSRSYL</sequence>
<keyword evidence="2" id="KW-1185">Reference proteome</keyword>
<evidence type="ECO:0000313" key="2">
    <source>
        <dbReference type="Proteomes" id="UP000053647"/>
    </source>
</evidence>
<dbReference type="SUPFAM" id="SSF54001">
    <property type="entry name" value="Cysteine proteinases"/>
    <property type="match status" value="1"/>
</dbReference>
<dbReference type="Proteomes" id="UP000053647">
    <property type="component" value="Unassembled WGS sequence"/>
</dbReference>
<dbReference type="OrthoDB" id="2976051at2759"/>